<dbReference type="EMBL" id="FN649760">
    <property type="protein sequence ID" value="CBJ33135.1"/>
    <property type="molecule type" value="Genomic_DNA"/>
</dbReference>
<reference evidence="2 3" key="1">
    <citation type="journal article" date="2010" name="Nature">
        <title>The Ectocarpus genome and the independent evolution of multicellularity in brown algae.</title>
        <authorList>
            <person name="Cock J.M."/>
            <person name="Sterck L."/>
            <person name="Rouze P."/>
            <person name="Scornet D."/>
            <person name="Allen A.E."/>
            <person name="Amoutzias G."/>
            <person name="Anthouard V."/>
            <person name="Artiguenave F."/>
            <person name="Aury J.M."/>
            <person name="Badger J.H."/>
            <person name="Beszteri B."/>
            <person name="Billiau K."/>
            <person name="Bonnet E."/>
            <person name="Bothwell J.H."/>
            <person name="Bowler C."/>
            <person name="Boyen C."/>
            <person name="Brownlee C."/>
            <person name="Carrano C.J."/>
            <person name="Charrier B."/>
            <person name="Cho G.Y."/>
            <person name="Coelho S.M."/>
            <person name="Collen J."/>
            <person name="Corre E."/>
            <person name="Da Silva C."/>
            <person name="Delage L."/>
            <person name="Delaroque N."/>
            <person name="Dittami S.M."/>
            <person name="Doulbeau S."/>
            <person name="Elias M."/>
            <person name="Farnham G."/>
            <person name="Gachon C.M."/>
            <person name="Gschloessl B."/>
            <person name="Heesch S."/>
            <person name="Jabbari K."/>
            <person name="Jubin C."/>
            <person name="Kawai H."/>
            <person name="Kimura K."/>
            <person name="Kloareg B."/>
            <person name="Kupper F.C."/>
            <person name="Lang D."/>
            <person name="Le Bail A."/>
            <person name="Leblanc C."/>
            <person name="Lerouge P."/>
            <person name="Lohr M."/>
            <person name="Lopez P.J."/>
            <person name="Martens C."/>
            <person name="Maumus F."/>
            <person name="Michel G."/>
            <person name="Miranda-Saavedra D."/>
            <person name="Morales J."/>
            <person name="Moreau H."/>
            <person name="Motomura T."/>
            <person name="Nagasato C."/>
            <person name="Napoli C.A."/>
            <person name="Nelson D.R."/>
            <person name="Nyvall-Collen P."/>
            <person name="Peters A.F."/>
            <person name="Pommier C."/>
            <person name="Potin P."/>
            <person name="Poulain J."/>
            <person name="Quesneville H."/>
            <person name="Read B."/>
            <person name="Rensing S.A."/>
            <person name="Ritter A."/>
            <person name="Rousvoal S."/>
            <person name="Samanta M."/>
            <person name="Samson G."/>
            <person name="Schroeder D.C."/>
            <person name="Segurens B."/>
            <person name="Strittmatter M."/>
            <person name="Tonon T."/>
            <person name="Tregear J.W."/>
            <person name="Valentin K."/>
            <person name="von Dassow P."/>
            <person name="Yamagishi T."/>
            <person name="Van de Peer Y."/>
            <person name="Wincker P."/>
        </authorList>
    </citation>
    <scope>NUCLEOTIDE SEQUENCE [LARGE SCALE GENOMIC DNA]</scope>
    <source>
        <strain evidence="3">Ec32 / CCAP1310/4</strain>
    </source>
</reference>
<feature type="region of interest" description="Disordered" evidence="1">
    <location>
        <begin position="1"/>
        <end position="153"/>
    </location>
</feature>
<accession>D7G125</accession>
<keyword evidence="3" id="KW-1185">Reference proteome</keyword>
<proteinExistence type="predicted"/>
<feature type="compositionally biased region" description="Gly residues" evidence="1">
    <location>
        <begin position="81"/>
        <end position="129"/>
    </location>
</feature>
<dbReference type="AlphaFoldDB" id="D7G125"/>
<feature type="compositionally biased region" description="Gly residues" evidence="1">
    <location>
        <begin position="15"/>
        <end position="64"/>
    </location>
</feature>
<protein>
    <submittedName>
        <fullName evidence="2">Uncharacterized protein</fullName>
    </submittedName>
</protein>
<gene>
    <name evidence="2" type="ORF">Esi_0428_0002</name>
</gene>
<evidence type="ECO:0000313" key="3">
    <source>
        <dbReference type="Proteomes" id="UP000002630"/>
    </source>
</evidence>
<feature type="compositionally biased region" description="Acidic residues" evidence="1">
    <location>
        <begin position="1"/>
        <end position="11"/>
    </location>
</feature>
<name>D7G125_ECTSI</name>
<sequence>MDDDSGSEGDENDRGAGGGGGGSSGRRGGSGAGLAGGSGGGRRSEGGHGAGGGGSGGGGGGGGSRRMDDDSGSEGDENDRGAGGAGGGSSGRRGGWGTGAAGRSGGGRRSEGGHGAGGDGGWGADGGYNTGEVDRARRRKRKSWAGPTTSQRDDKVLRSAHIHSDHTVASIAEAAVWVVGRGGAAALAGTLISMLGPNDGLSFVLKNVSGGGAAAASKGKDNRKPRDEARIDACWMMLPFSDAMIGSNQTRYNSDGNQKGSISNNIFWRAASLIIHPKVSTNIIINEKGGMREALTSVRSTWHKQIRTAVVKAVNALVAYSFTSSARALGVRLCDVEDARDLVSNMTQVIEVLQTTDEIYYTMVDEIYAPILAVHSKYAPIKPAGVDDVMGSKDLAEDLQSKTVAQHVQERH</sequence>
<evidence type="ECO:0000313" key="2">
    <source>
        <dbReference type="EMBL" id="CBJ33135.1"/>
    </source>
</evidence>
<evidence type="ECO:0000256" key="1">
    <source>
        <dbReference type="SAM" id="MobiDB-lite"/>
    </source>
</evidence>
<dbReference type="InParanoid" id="D7G125"/>
<dbReference type="Proteomes" id="UP000002630">
    <property type="component" value="Unassembled WGS sequence"/>
</dbReference>
<organism evidence="2 3">
    <name type="scientific">Ectocarpus siliculosus</name>
    <name type="common">Brown alga</name>
    <name type="synonym">Conferva siliculosa</name>
    <dbReference type="NCBI Taxonomy" id="2880"/>
    <lineage>
        <taxon>Eukaryota</taxon>
        <taxon>Sar</taxon>
        <taxon>Stramenopiles</taxon>
        <taxon>Ochrophyta</taxon>
        <taxon>PX clade</taxon>
        <taxon>Phaeophyceae</taxon>
        <taxon>Ectocarpales</taxon>
        <taxon>Ectocarpaceae</taxon>
        <taxon>Ectocarpus</taxon>
    </lineage>
</organism>